<gene>
    <name evidence="1" type="ORF">AVDCRST_MAG85-200</name>
</gene>
<accession>A0A6J4RIG6</accession>
<dbReference type="PANTHER" id="PTHR42685">
    <property type="entry name" value="GERANYLGERANYL DIPHOSPHATE REDUCTASE"/>
    <property type="match status" value="1"/>
</dbReference>
<dbReference type="PANTHER" id="PTHR42685:SF18">
    <property type="entry name" value="DIGERANYLGERANYLGLYCEROPHOSPHOLIPID REDUCTASE"/>
    <property type="match status" value="1"/>
</dbReference>
<protein>
    <submittedName>
        <fullName evidence="1">Geranylgeranyl reductase</fullName>
    </submittedName>
</protein>
<dbReference type="InterPro" id="IPR036188">
    <property type="entry name" value="FAD/NAD-bd_sf"/>
</dbReference>
<name>A0A6J4RIG6_9ACTN</name>
<dbReference type="Gene3D" id="3.50.50.60">
    <property type="entry name" value="FAD/NAD(P)-binding domain"/>
    <property type="match status" value="1"/>
</dbReference>
<reference evidence="1" key="1">
    <citation type="submission" date="2020-02" db="EMBL/GenBank/DDBJ databases">
        <authorList>
            <person name="Meier V. D."/>
        </authorList>
    </citation>
    <scope>NUCLEOTIDE SEQUENCE</scope>
    <source>
        <strain evidence="1">AVDCRST_MAG85</strain>
    </source>
</reference>
<dbReference type="AlphaFoldDB" id="A0A6J4RIG6"/>
<sequence length="376" mass="41613">MPVRATKRGVDRTPLDRDVDVLICGASFAGLAVARELAGSGREVLLVDRYDIGERQTSACAAPTEWLTNLDLGPAVLQTFDKLVIHTPGRSFTWRLPWTFSTFDYRMVCELLFEQGGADFDTAKVDGRTGSTVHTDRGDLRSPLVVDALGWRRVLGTGTVQPPEAFLSRGLEVHPEGRGDDLELWLDPKYVPRGYSWSFPADHEVRVGVGSFDPRHHVKDPTVQLARDEGVEPIGFQGNWIPHKLRKGTEDVVFFTGDSAGHCLPVTAEGIRTALHFGLTLGRELRSVVDGRQTREQALARYAQFNDAHAHTFLWMKRVQNLVGRINPTPLMPLAAKAFESDRLTRWAFEHYLAIAPPTAALAPPAPARTRPLAVA</sequence>
<dbReference type="EMBL" id="CADCVT010000024">
    <property type="protein sequence ID" value="CAA9474558.1"/>
    <property type="molecule type" value="Genomic_DNA"/>
</dbReference>
<evidence type="ECO:0000313" key="1">
    <source>
        <dbReference type="EMBL" id="CAA9474558.1"/>
    </source>
</evidence>
<proteinExistence type="predicted"/>
<dbReference type="SUPFAM" id="SSF51905">
    <property type="entry name" value="FAD/NAD(P)-binding domain"/>
    <property type="match status" value="1"/>
</dbReference>
<dbReference type="InterPro" id="IPR050407">
    <property type="entry name" value="Geranylgeranyl_reductase"/>
</dbReference>
<organism evidence="1">
    <name type="scientific">uncultured Solirubrobacteraceae bacterium</name>
    <dbReference type="NCBI Taxonomy" id="1162706"/>
    <lineage>
        <taxon>Bacteria</taxon>
        <taxon>Bacillati</taxon>
        <taxon>Actinomycetota</taxon>
        <taxon>Thermoleophilia</taxon>
        <taxon>Solirubrobacterales</taxon>
        <taxon>Solirubrobacteraceae</taxon>
        <taxon>environmental samples</taxon>
    </lineage>
</organism>